<accession>A0A2S1KRF8</accession>
<dbReference type="EMBL" id="CP020928">
    <property type="protein sequence ID" value="AWF95588.1"/>
    <property type="molecule type" value="Genomic_DNA"/>
</dbReference>
<reference evidence="1 2" key="1">
    <citation type="submission" date="2017-04" db="EMBL/GenBank/DDBJ databases">
        <title>Weissella cibaria strain m2 complete genome.</title>
        <authorList>
            <person name="Pan Q."/>
            <person name="Tan M."/>
            <person name="Yao F."/>
            <person name="Su S."/>
        </authorList>
    </citation>
    <scope>NUCLEOTIDE SEQUENCE [LARGE SCALE GENOMIC DNA]</scope>
    <source>
        <strain evidence="1 2">M2</strain>
    </source>
</reference>
<dbReference type="Proteomes" id="UP000244870">
    <property type="component" value="Chromosome"/>
</dbReference>
<protein>
    <recommendedName>
        <fullName evidence="3">Phage protein</fullName>
    </recommendedName>
</protein>
<evidence type="ECO:0000313" key="1">
    <source>
        <dbReference type="EMBL" id="AWF95588.1"/>
    </source>
</evidence>
<name>A0A2S1KRF8_9LACO</name>
<evidence type="ECO:0000313" key="2">
    <source>
        <dbReference type="Proteomes" id="UP000244870"/>
    </source>
</evidence>
<evidence type="ECO:0008006" key="3">
    <source>
        <dbReference type="Google" id="ProtNLM"/>
    </source>
</evidence>
<organism evidence="1 2">
    <name type="scientific">Weissella cibaria</name>
    <dbReference type="NCBI Taxonomy" id="137591"/>
    <lineage>
        <taxon>Bacteria</taxon>
        <taxon>Bacillati</taxon>
        <taxon>Bacillota</taxon>
        <taxon>Bacilli</taxon>
        <taxon>Lactobacillales</taxon>
        <taxon>Lactobacillaceae</taxon>
        <taxon>Weissella</taxon>
    </lineage>
</organism>
<proteinExistence type="predicted"/>
<gene>
    <name evidence="1" type="ORF">B6254_1182</name>
</gene>
<dbReference type="AlphaFoldDB" id="A0A2S1KRF8"/>
<sequence length="127" mass="14122">MEDYIMAEEAQVQAVEQVAAVEAQPAVQAPVVEAPKKKVSRFGEQKVIEIKQEDGSVEKFTLQYPGIRAVLDIYDNAQMANGNLSRTAFADQAFAEVVVDPVKLDLDYFDEHDGFNELLDQIAEFLA</sequence>